<dbReference type="PROSITE" id="PS50110">
    <property type="entry name" value="RESPONSE_REGULATORY"/>
    <property type="match status" value="1"/>
</dbReference>
<dbReference type="InterPro" id="IPR000792">
    <property type="entry name" value="Tscrpt_reg_LuxR_C"/>
</dbReference>
<reference evidence="6" key="1">
    <citation type="submission" date="2023-06" db="EMBL/GenBank/DDBJ databases">
        <authorList>
            <person name="Jiang Y."/>
            <person name="Liu Q."/>
        </authorList>
    </citation>
    <scope>NUCLEOTIDE SEQUENCE</scope>
    <source>
        <strain evidence="6">CGMCC 1.12090</strain>
    </source>
</reference>
<keyword evidence="1 3" id="KW-0597">Phosphoprotein</keyword>
<dbReference type="InterPro" id="IPR039420">
    <property type="entry name" value="WalR-like"/>
</dbReference>
<keyword evidence="7" id="KW-1185">Reference proteome</keyword>
<dbReference type="PANTHER" id="PTHR43214">
    <property type="entry name" value="TWO-COMPONENT RESPONSE REGULATOR"/>
    <property type="match status" value="1"/>
</dbReference>
<dbReference type="Pfam" id="PF00196">
    <property type="entry name" value="GerE"/>
    <property type="match status" value="1"/>
</dbReference>
<dbReference type="InterPro" id="IPR016032">
    <property type="entry name" value="Sig_transdc_resp-reg_C-effctor"/>
</dbReference>
<feature type="domain" description="HTH luxR-type" evidence="4">
    <location>
        <begin position="159"/>
        <end position="224"/>
    </location>
</feature>
<sequence>MTVSSHPLDDAHAAMTLRVILADDHPLIRAGVRSLLGNDPSLAVVAEADSADRLLTVLRETPADLLITDFSMPGGQAADGLGLIQRVRRDHPALPIIVLTMLANVGVHGTILEAGARGLIDKGAGMAEIALAIQAVVQGRNYVSETFREGLRQSRFDRDTGESARLSPREVEVLRLFASGLTVSEIAERLSRSIKTVSRQKNDAMIKLGLKNDLDIFVYASENGLTS</sequence>
<feature type="modified residue" description="4-aspartylphosphate" evidence="3">
    <location>
        <position position="69"/>
    </location>
</feature>
<dbReference type="SUPFAM" id="SSF46894">
    <property type="entry name" value="C-terminal effector domain of the bipartite response regulators"/>
    <property type="match status" value="1"/>
</dbReference>
<organism evidence="6 7">
    <name type="scientific">Variovorax ginsengisoli</name>
    <dbReference type="NCBI Taxonomy" id="363844"/>
    <lineage>
        <taxon>Bacteria</taxon>
        <taxon>Pseudomonadati</taxon>
        <taxon>Pseudomonadota</taxon>
        <taxon>Betaproteobacteria</taxon>
        <taxon>Burkholderiales</taxon>
        <taxon>Comamonadaceae</taxon>
        <taxon>Variovorax</taxon>
    </lineage>
</organism>
<feature type="domain" description="Response regulatory" evidence="5">
    <location>
        <begin position="18"/>
        <end position="137"/>
    </location>
</feature>
<evidence type="ECO:0000259" key="5">
    <source>
        <dbReference type="PROSITE" id="PS50110"/>
    </source>
</evidence>
<dbReference type="CDD" id="cd06170">
    <property type="entry name" value="LuxR_C_like"/>
    <property type="match status" value="1"/>
</dbReference>
<dbReference type="Gene3D" id="3.40.50.2300">
    <property type="match status" value="1"/>
</dbReference>
<evidence type="ECO:0000313" key="6">
    <source>
        <dbReference type="EMBL" id="MDO1533498.1"/>
    </source>
</evidence>
<dbReference type="RefSeq" id="WP_301810171.1">
    <property type="nucleotide sequence ID" value="NZ_JAUJZH010000009.1"/>
</dbReference>
<protein>
    <submittedName>
        <fullName evidence="6">Response regulator transcription factor</fullName>
    </submittedName>
</protein>
<keyword evidence="2" id="KW-0238">DNA-binding</keyword>
<proteinExistence type="predicted"/>
<dbReference type="EMBL" id="JAUKVY010000009">
    <property type="protein sequence ID" value="MDO1533498.1"/>
    <property type="molecule type" value="Genomic_DNA"/>
</dbReference>
<dbReference type="SMART" id="SM00421">
    <property type="entry name" value="HTH_LUXR"/>
    <property type="match status" value="1"/>
</dbReference>
<dbReference type="CDD" id="cd17535">
    <property type="entry name" value="REC_NarL-like"/>
    <property type="match status" value="1"/>
</dbReference>
<dbReference type="InterPro" id="IPR036388">
    <property type="entry name" value="WH-like_DNA-bd_sf"/>
</dbReference>
<name>A0ABT8S3T5_9BURK</name>
<evidence type="ECO:0000313" key="7">
    <source>
        <dbReference type="Proteomes" id="UP001169027"/>
    </source>
</evidence>
<evidence type="ECO:0000256" key="1">
    <source>
        <dbReference type="ARBA" id="ARBA00022553"/>
    </source>
</evidence>
<accession>A0ABT8S3T5</accession>
<dbReference type="InterPro" id="IPR001789">
    <property type="entry name" value="Sig_transdc_resp-reg_receiver"/>
</dbReference>
<dbReference type="SUPFAM" id="SSF52172">
    <property type="entry name" value="CheY-like"/>
    <property type="match status" value="1"/>
</dbReference>
<dbReference type="SMART" id="SM00448">
    <property type="entry name" value="REC"/>
    <property type="match status" value="1"/>
</dbReference>
<evidence type="ECO:0000256" key="3">
    <source>
        <dbReference type="PROSITE-ProRule" id="PRU00169"/>
    </source>
</evidence>
<comment type="caution">
    <text evidence="6">The sequence shown here is derived from an EMBL/GenBank/DDBJ whole genome shotgun (WGS) entry which is preliminary data.</text>
</comment>
<dbReference type="InterPro" id="IPR058245">
    <property type="entry name" value="NreC/VraR/RcsB-like_REC"/>
</dbReference>
<dbReference type="PROSITE" id="PS50043">
    <property type="entry name" value="HTH_LUXR_2"/>
    <property type="match status" value="1"/>
</dbReference>
<dbReference type="PRINTS" id="PR00038">
    <property type="entry name" value="HTHLUXR"/>
</dbReference>
<dbReference type="Pfam" id="PF00072">
    <property type="entry name" value="Response_reg"/>
    <property type="match status" value="1"/>
</dbReference>
<evidence type="ECO:0000256" key="2">
    <source>
        <dbReference type="ARBA" id="ARBA00023125"/>
    </source>
</evidence>
<dbReference type="PANTHER" id="PTHR43214:SF17">
    <property type="entry name" value="TRANSCRIPTIONAL REGULATORY PROTEIN RCSB"/>
    <property type="match status" value="1"/>
</dbReference>
<gene>
    <name evidence="6" type="ORF">Q2T77_14475</name>
</gene>
<dbReference type="Gene3D" id="1.10.10.10">
    <property type="entry name" value="Winged helix-like DNA-binding domain superfamily/Winged helix DNA-binding domain"/>
    <property type="match status" value="1"/>
</dbReference>
<dbReference type="Proteomes" id="UP001169027">
    <property type="component" value="Unassembled WGS sequence"/>
</dbReference>
<dbReference type="InterPro" id="IPR011006">
    <property type="entry name" value="CheY-like_superfamily"/>
</dbReference>
<evidence type="ECO:0000259" key="4">
    <source>
        <dbReference type="PROSITE" id="PS50043"/>
    </source>
</evidence>